<reference evidence="1 2" key="1">
    <citation type="submission" date="2015-11" db="EMBL/GenBank/DDBJ databases">
        <title>Genomic analysis of 38 Legionella species identifies large and diverse effector repertoires.</title>
        <authorList>
            <person name="Burstein D."/>
            <person name="Amaro F."/>
            <person name="Zusman T."/>
            <person name="Lifshitz Z."/>
            <person name="Cohen O."/>
            <person name="Gilbert J.A."/>
            <person name="Pupko T."/>
            <person name="Shuman H.A."/>
            <person name="Segal G."/>
        </authorList>
    </citation>
    <scope>NUCLEOTIDE SEQUENCE [LARGE SCALE GENOMIC DNA]</scope>
    <source>
        <strain evidence="1 2">ATCC 51914</strain>
    </source>
</reference>
<gene>
    <name evidence="1" type="ORF">Lwal_2374</name>
</gene>
<dbReference type="PROSITE" id="PS51257">
    <property type="entry name" value="PROKAR_LIPOPROTEIN"/>
    <property type="match status" value="1"/>
</dbReference>
<name>A0A0W1A5J8_9GAMM</name>
<dbReference type="EMBL" id="LNZB01000051">
    <property type="protein sequence ID" value="KTD76652.1"/>
    <property type="molecule type" value="Genomic_DNA"/>
</dbReference>
<protein>
    <submittedName>
        <fullName evidence="1">Uncharacterized protein</fullName>
    </submittedName>
</protein>
<comment type="caution">
    <text evidence="1">The sequence shown here is derived from an EMBL/GenBank/DDBJ whole genome shotgun (WGS) entry which is preliminary data.</text>
</comment>
<keyword evidence="2" id="KW-1185">Reference proteome</keyword>
<proteinExistence type="predicted"/>
<dbReference type="AlphaFoldDB" id="A0A0W1A5J8"/>
<evidence type="ECO:0000313" key="1">
    <source>
        <dbReference type="EMBL" id="KTD76652.1"/>
    </source>
</evidence>
<organism evidence="1 2">
    <name type="scientific">Legionella waltersii</name>
    <dbReference type="NCBI Taxonomy" id="66969"/>
    <lineage>
        <taxon>Bacteria</taxon>
        <taxon>Pseudomonadati</taxon>
        <taxon>Pseudomonadota</taxon>
        <taxon>Gammaproteobacteria</taxon>
        <taxon>Legionellales</taxon>
        <taxon>Legionellaceae</taxon>
        <taxon>Legionella</taxon>
    </lineage>
</organism>
<sequence>MRKINLVLLIYLISSCILDQNIFAREYYDLNCSESKKFVCTDQQCQIIPSTITMQIHIEDNNTFVNVIQHPNRTTLSSPKGTTPLALNGTT</sequence>
<evidence type="ECO:0000313" key="2">
    <source>
        <dbReference type="Proteomes" id="UP000054729"/>
    </source>
</evidence>
<dbReference type="Proteomes" id="UP000054729">
    <property type="component" value="Unassembled WGS sequence"/>
</dbReference>
<accession>A0A0W1A5J8</accession>
<dbReference type="PATRIC" id="fig|66969.6.peg.2578"/>